<comment type="caution">
    <text evidence="3">The sequence shown here is derived from an EMBL/GenBank/DDBJ whole genome shotgun (WGS) entry which is preliminary data.</text>
</comment>
<evidence type="ECO:0000313" key="4">
    <source>
        <dbReference type="Proteomes" id="UP000712281"/>
    </source>
</evidence>
<keyword evidence="2" id="KW-0472">Membrane</keyword>
<keyword evidence="2" id="KW-1133">Transmembrane helix</keyword>
<dbReference type="Proteomes" id="UP000712281">
    <property type="component" value="Unassembled WGS sequence"/>
</dbReference>
<feature type="region of interest" description="Disordered" evidence="1">
    <location>
        <begin position="41"/>
        <end position="80"/>
    </location>
</feature>
<protein>
    <submittedName>
        <fullName evidence="3">Uncharacterized protein</fullName>
    </submittedName>
</protein>
<evidence type="ECO:0000256" key="1">
    <source>
        <dbReference type="SAM" id="MobiDB-lite"/>
    </source>
</evidence>
<evidence type="ECO:0000313" key="3">
    <source>
        <dbReference type="EMBL" id="KAF2559147.1"/>
    </source>
</evidence>
<feature type="compositionally biased region" description="Polar residues" evidence="1">
    <location>
        <begin position="41"/>
        <end position="59"/>
    </location>
</feature>
<reference evidence="3" key="1">
    <citation type="submission" date="2019-12" db="EMBL/GenBank/DDBJ databases">
        <title>Genome sequencing and annotation of Brassica cretica.</title>
        <authorList>
            <person name="Studholme D.J."/>
            <person name="Sarris P.F."/>
        </authorList>
    </citation>
    <scope>NUCLEOTIDE SEQUENCE</scope>
    <source>
        <strain evidence="3">PFS-001/15</strain>
        <tissue evidence="3">Leaf</tissue>
    </source>
</reference>
<evidence type="ECO:0000256" key="2">
    <source>
        <dbReference type="SAM" id="Phobius"/>
    </source>
</evidence>
<keyword evidence="2" id="KW-0812">Transmembrane</keyword>
<sequence length="145" mass="16401">MFRTAARRLLGAGFTTSRLLRLPKPRPTTIIPYSYCTSSIGNQSVNPNQSDPTATSSSTAREEGHRRDESSRKPRAEFEEEQARVLAASLRHVSRITMLSYPGLKGPRRDALMVLVSAERRHYGVVRFLVCYFFLAVPSMYSSRF</sequence>
<name>A0A8S9HQA8_BRACR</name>
<dbReference type="EMBL" id="QGKW02001940">
    <property type="protein sequence ID" value="KAF2559147.1"/>
    <property type="molecule type" value="Genomic_DNA"/>
</dbReference>
<feature type="transmembrane region" description="Helical" evidence="2">
    <location>
        <begin position="123"/>
        <end position="141"/>
    </location>
</feature>
<organism evidence="3 4">
    <name type="scientific">Brassica cretica</name>
    <name type="common">Mustard</name>
    <dbReference type="NCBI Taxonomy" id="69181"/>
    <lineage>
        <taxon>Eukaryota</taxon>
        <taxon>Viridiplantae</taxon>
        <taxon>Streptophyta</taxon>
        <taxon>Embryophyta</taxon>
        <taxon>Tracheophyta</taxon>
        <taxon>Spermatophyta</taxon>
        <taxon>Magnoliopsida</taxon>
        <taxon>eudicotyledons</taxon>
        <taxon>Gunneridae</taxon>
        <taxon>Pentapetalae</taxon>
        <taxon>rosids</taxon>
        <taxon>malvids</taxon>
        <taxon>Brassicales</taxon>
        <taxon>Brassicaceae</taxon>
        <taxon>Brassiceae</taxon>
        <taxon>Brassica</taxon>
    </lineage>
</organism>
<gene>
    <name evidence="3" type="ORF">F2Q68_00013665</name>
</gene>
<proteinExistence type="predicted"/>
<feature type="compositionally biased region" description="Basic and acidic residues" evidence="1">
    <location>
        <begin position="60"/>
        <end position="80"/>
    </location>
</feature>
<accession>A0A8S9HQA8</accession>
<dbReference type="AlphaFoldDB" id="A0A8S9HQA8"/>